<organism evidence="7 8">
    <name type="scientific">Dimorphilus gyrociliatus</name>
    <dbReference type="NCBI Taxonomy" id="2664684"/>
    <lineage>
        <taxon>Eukaryota</taxon>
        <taxon>Metazoa</taxon>
        <taxon>Spiralia</taxon>
        <taxon>Lophotrochozoa</taxon>
        <taxon>Annelida</taxon>
        <taxon>Polychaeta</taxon>
        <taxon>Polychaeta incertae sedis</taxon>
        <taxon>Dinophilidae</taxon>
        <taxon>Dimorphilus</taxon>
    </lineage>
</organism>
<dbReference type="Proteomes" id="UP000549394">
    <property type="component" value="Unassembled WGS sequence"/>
</dbReference>
<evidence type="ECO:0000256" key="2">
    <source>
        <dbReference type="ARBA" id="ARBA00022980"/>
    </source>
</evidence>
<dbReference type="InterPro" id="IPR036919">
    <property type="entry name" value="Ribo_uL30_ferredoxin-like_sf"/>
</dbReference>
<name>A0A7I8VV95_9ANNE</name>
<comment type="caution">
    <text evidence="7">The sequence shown here is derived from an EMBL/GenBank/DDBJ whole genome shotgun (WGS) entry which is preliminary data.</text>
</comment>
<dbReference type="InterPro" id="IPR005996">
    <property type="entry name" value="Ribosomal_uL30_bac-type"/>
</dbReference>
<accession>A0A7I8VV95</accession>
<dbReference type="GO" id="GO:0015934">
    <property type="term" value="C:large ribosomal subunit"/>
    <property type="evidence" value="ECO:0007669"/>
    <property type="project" value="InterPro"/>
</dbReference>
<dbReference type="Pfam" id="PF00327">
    <property type="entry name" value="Ribosomal_L30"/>
    <property type="match status" value="1"/>
</dbReference>
<evidence type="ECO:0000313" key="7">
    <source>
        <dbReference type="EMBL" id="CAD5119375.1"/>
    </source>
</evidence>
<dbReference type="AlphaFoldDB" id="A0A7I8VV95"/>
<evidence type="ECO:0000313" key="8">
    <source>
        <dbReference type="Proteomes" id="UP000549394"/>
    </source>
</evidence>
<dbReference type="GO" id="GO:0006412">
    <property type="term" value="P:translation"/>
    <property type="evidence" value="ECO:0007669"/>
    <property type="project" value="InterPro"/>
</dbReference>
<evidence type="ECO:0000256" key="1">
    <source>
        <dbReference type="ARBA" id="ARBA00007594"/>
    </source>
</evidence>
<keyword evidence="2" id="KW-0689">Ribosomal protein</keyword>
<dbReference type="GO" id="GO:0005739">
    <property type="term" value="C:mitochondrion"/>
    <property type="evidence" value="ECO:0007669"/>
    <property type="project" value="TreeGrafter"/>
</dbReference>
<sequence>MATFTNILKFSSNIFKNATLPYQYCGRRFLRRPRDRKPPAVTAWAKPLIEFKKERELSKENQEEPAKLHVVYRVKPLRHRPWWEKRIIEKFNLKEKCNKPVVVMNTPENNKLLKEVKHLLVIQPLKLPQGLPEDDNLLSQMTLKSNGELIYMPRPEAGNSLSEDSQKKRITGHFLKTYHRRLMDMKLVHKDYFPAVYDFPMKVDKVSELERKRQKEILSWWQ</sequence>
<reference evidence="7 8" key="1">
    <citation type="submission" date="2020-08" db="EMBL/GenBank/DDBJ databases">
        <authorList>
            <person name="Hejnol A."/>
        </authorList>
    </citation>
    <scope>NUCLEOTIDE SEQUENCE [LARGE SCALE GENOMIC DNA]</scope>
</reference>
<proteinExistence type="inferred from homology"/>
<dbReference type="SUPFAM" id="SSF55129">
    <property type="entry name" value="Ribosomal protein L30p/L7e"/>
    <property type="match status" value="1"/>
</dbReference>
<evidence type="ECO:0000256" key="5">
    <source>
        <dbReference type="ARBA" id="ARBA00035356"/>
    </source>
</evidence>
<dbReference type="EMBL" id="CAJFCJ010000010">
    <property type="protein sequence ID" value="CAD5119375.1"/>
    <property type="molecule type" value="Genomic_DNA"/>
</dbReference>
<evidence type="ECO:0000256" key="3">
    <source>
        <dbReference type="ARBA" id="ARBA00023274"/>
    </source>
</evidence>
<dbReference type="InterPro" id="IPR016082">
    <property type="entry name" value="Ribosomal_uL30_ferredoxin-like"/>
</dbReference>
<keyword evidence="8" id="KW-1185">Reference proteome</keyword>
<protein>
    <recommendedName>
        <fullName evidence="4">Large ribosomal subunit protein uL30m</fullName>
    </recommendedName>
    <alternativeName>
        <fullName evidence="5">39S ribosomal protein L30, mitochondrial</fullName>
    </alternativeName>
</protein>
<dbReference type="OrthoDB" id="9973389at2759"/>
<evidence type="ECO:0000256" key="4">
    <source>
        <dbReference type="ARBA" id="ARBA00035281"/>
    </source>
</evidence>
<dbReference type="GO" id="GO:0003735">
    <property type="term" value="F:structural constituent of ribosome"/>
    <property type="evidence" value="ECO:0007669"/>
    <property type="project" value="InterPro"/>
</dbReference>
<comment type="similarity">
    <text evidence="1">Belongs to the universal ribosomal protein uL30 family.</text>
</comment>
<dbReference type="PANTHER" id="PTHR15892:SF2">
    <property type="entry name" value="LARGE RIBOSOMAL SUBUNIT PROTEIN UL30M"/>
    <property type="match status" value="1"/>
</dbReference>
<dbReference type="Gene3D" id="3.30.1390.20">
    <property type="entry name" value="Ribosomal protein L30, ferredoxin-like fold domain"/>
    <property type="match status" value="1"/>
</dbReference>
<gene>
    <name evidence="7" type="ORF">DGYR_LOCUS7628</name>
</gene>
<keyword evidence="3" id="KW-0687">Ribonucleoprotein</keyword>
<evidence type="ECO:0000259" key="6">
    <source>
        <dbReference type="Pfam" id="PF00327"/>
    </source>
</evidence>
<feature type="domain" description="Large ribosomal subunit protein uL30-like ferredoxin-like fold" evidence="6">
    <location>
        <begin position="71"/>
        <end position="119"/>
    </location>
</feature>
<dbReference type="PANTHER" id="PTHR15892">
    <property type="entry name" value="MITOCHONDRIAL RIBOSOMAL PROTEIN L30"/>
    <property type="match status" value="1"/>
</dbReference>